<proteinExistence type="predicted"/>
<evidence type="ECO:0000313" key="2">
    <source>
        <dbReference type="EMBL" id="SFV50758.1"/>
    </source>
</evidence>
<keyword evidence="1" id="KW-0472">Membrane</keyword>
<accession>A0A1W1BBF1</accession>
<keyword evidence="1" id="KW-1133">Transmembrane helix</keyword>
<gene>
    <name evidence="2" type="ORF">MNB_SV-8-1437</name>
</gene>
<evidence type="ECO:0000256" key="1">
    <source>
        <dbReference type="SAM" id="Phobius"/>
    </source>
</evidence>
<keyword evidence="1" id="KW-0812">Transmembrane</keyword>
<protein>
    <recommendedName>
        <fullName evidence="3">General secretion pathway protein K</fullName>
    </recommendedName>
</protein>
<evidence type="ECO:0008006" key="3">
    <source>
        <dbReference type="Google" id="ProtNLM"/>
    </source>
</evidence>
<organism evidence="2">
    <name type="scientific">hydrothermal vent metagenome</name>
    <dbReference type="NCBI Taxonomy" id="652676"/>
    <lineage>
        <taxon>unclassified sequences</taxon>
        <taxon>metagenomes</taxon>
        <taxon>ecological metagenomes</taxon>
    </lineage>
</organism>
<reference evidence="2" key="1">
    <citation type="submission" date="2016-10" db="EMBL/GenBank/DDBJ databases">
        <authorList>
            <person name="de Groot N.N."/>
        </authorList>
    </citation>
    <scope>NUCLEOTIDE SEQUENCE</scope>
</reference>
<feature type="transmembrane region" description="Helical" evidence="1">
    <location>
        <begin position="20"/>
        <end position="40"/>
    </location>
</feature>
<name>A0A1W1BBF1_9ZZZZ</name>
<dbReference type="AlphaFoldDB" id="A0A1W1BBF1"/>
<sequence>MDKPTLTISSSVPHKKGFALILTLSVLAVIIALTNVLIGYMDHVRRDATYTKALIQGNLYYADLKGMLERKFKSNRKGLYTQLYQTSIPLASPDGRFSLMIHCRPLANGVNINWLGLGNDQGMQEQYTAALKVFEAIVQRYDLEDATRLQDMILEAIGKPGERFVQPEQSRLRQKNGIISYQQFEAILQRYQFEADDAKVSRVPWKKLFVFNEIKKDKKGKVIRGDKIDGDYLSPELISLFFDIDLATVKEEWKESETKLKTFVQNMGEGDKYSTKLFTKAFLPMTGCEVSYRYGGERFMFTFEDIQKEVKNFEFYGK</sequence>
<dbReference type="EMBL" id="FPHD01000009">
    <property type="protein sequence ID" value="SFV50758.1"/>
    <property type="molecule type" value="Genomic_DNA"/>
</dbReference>